<evidence type="ECO:0000313" key="1">
    <source>
        <dbReference type="EMBL" id="RDI50521.1"/>
    </source>
</evidence>
<dbReference type="Proteomes" id="UP000254925">
    <property type="component" value="Unassembled WGS sequence"/>
</dbReference>
<comment type="caution">
    <text evidence="1">The sequence shown here is derived from an EMBL/GenBank/DDBJ whole genome shotgun (WGS) entry which is preliminary data.</text>
</comment>
<evidence type="ECO:0000313" key="2">
    <source>
        <dbReference type="Proteomes" id="UP000254925"/>
    </source>
</evidence>
<reference evidence="1 2" key="1">
    <citation type="submission" date="2018-07" db="EMBL/GenBank/DDBJ databases">
        <title>Genomic Encyclopedia of Type Strains, Phase IV (KMG-IV): sequencing the most valuable type-strain genomes for metagenomic binning, comparative biology and taxonomic classification.</title>
        <authorList>
            <person name="Goeker M."/>
        </authorList>
    </citation>
    <scope>NUCLEOTIDE SEQUENCE [LARGE SCALE GENOMIC DNA]</scope>
    <source>
        <strain evidence="1 2">DSM 14364</strain>
    </source>
</reference>
<name>A0A370H876_9HYPH</name>
<organism evidence="1 2">
    <name type="scientific">Microvirga subterranea</name>
    <dbReference type="NCBI Taxonomy" id="186651"/>
    <lineage>
        <taxon>Bacteria</taxon>
        <taxon>Pseudomonadati</taxon>
        <taxon>Pseudomonadota</taxon>
        <taxon>Alphaproteobacteria</taxon>
        <taxon>Hyphomicrobiales</taxon>
        <taxon>Methylobacteriaceae</taxon>
        <taxon>Microvirga</taxon>
    </lineage>
</organism>
<proteinExistence type="predicted"/>
<protein>
    <submittedName>
        <fullName evidence="1">Uncharacterized protein</fullName>
    </submittedName>
</protein>
<gene>
    <name evidence="1" type="ORF">DES45_12040</name>
</gene>
<dbReference type="AlphaFoldDB" id="A0A370H876"/>
<dbReference type="EMBL" id="QQBB01000020">
    <property type="protein sequence ID" value="RDI50521.1"/>
    <property type="molecule type" value="Genomic_DNA"/>
</dbReference>
<sequence length="69" mass="7475">MALSMNALEPTVIPNSIGHGKQSGAARLIACIDIGIVRQKISNPRGNDVSIHKSDQQIFSIYRLSDSCH</sequence>
<keyword evidence="2" id="KW-1185">Reference proteome</keyword>
<dbReference type="RefSeq" id="WP_147282502.1">
    <property type="nucleotide sequence ID" value="NZ_QQBB01000020.1"/>
</dbReference>
<accession>A0A370H876</accession>